<protein>
    <submittedName>
        <fullName evidence="2">Uncharacterized protein</fullName>
    </submittedName>
</protein>
<keyword evidence="1" id="KW-0472">Membrane</keyword>
<dbReference type="OrthoDB" id="7856180at2759"/>
<feature type="transmembrane region" description="Helical" evidence="1">
    <location>
        <begin position="28"/>
        <end position="50"/>
    </location>
</feature>
<dbReference type="eggNOG" id="ENOG502R9QH">
    <property type="taxonomic scope" value="Eukaryota"/>
</dbReference>
<proteinExistence type="predicted"/>
<evidence type="ECO:0000256" key="1">
    <source>
        <dbReference type="SAM" id="Phobius"/>
    </source>
</evidence>
<name>B4KUC9_DROMO</name>
<dbReference type="KEGG" id="dmo:Dmoj_GI18404"/>
<evidence type="ECO:0000313" key="3">
    <source>
        <dbReference type="Proteomes" id="UP000009192"/>
    </source>
</evidence>
<sequence>MCESVCVSESPSQSFATALTAVYYSHRMLFLAGLGTLALTLLGCLGCLLCTCCRLARRRAESLDSYAPRTQSIVWPSMPTETARVLELTFLHTPDAVDCICRGCSRARKERCLEDCLNGTELLAAVFGHLIDRFVNLRDVILNSNISGDDWFNGTHLLDDVDNTTAKSNGYAIIRNTKEANIHYVPLDPLRRVAFVALLLHILIVGGGLIIYSIVCCKSRTDRKRLLELKRRLQSPPTLQHIPNSPNCPCHGCRVARQILSGLIVQQIINERAERE</sequence>
<dbReference type="HOGENOM" id="CLU_2029080_0_0_1"/>
<keyword evidence="1" id="KW-0812">Transmembrane</keyword>
<dbReference type="AlphaFoldDB" id="B4KUC9"/>
<keyword evidence="3" id="KW-1185">Reference proteome</keyword>
<evidence type="ECO:0000313" key="2">
    <source>
        <dbReference type="EMBL" id="EDW10716.2"/>
    </source>
</evidence>
<accession>B4KUC9</accession>
<keyword evidence="1" id="KW-1133">Transmembrane helix</keyword>
<dbReference type="Proteomes" id="UP000009192">
    <property type="component" value="Unassembled WGS sequence"/>
</dbReference>
<dbReference type="EMBL" id="CH933808">
    <property type="protein sequence ID" value="EDW10716.2"/>
    <property type="molecule type" value="Genomic_DNA"/>
</dbReference>
<dbReference type="InParanoid" id="B4KUC9"/>
<organism evidence="2 3">
    <name type="scientific">Drosophila mojavensis</name>
    <name type="common">Fruit fly</name>
    <dbReference type="NCBI Taxonomy" id="7230"/>
    <lineage>
        <taxon>Eukaryota</taxon>
        <taxon>Metazoa</taxon>
        <taxon>Ecdysozoa</taxon>
        <taxon>Arthropoda</taxon>
        <taxon>Hexapoda</taxon>
        <taxon>Insecta</taxon>
        <taxon>Pterygota</taxon>
        <taxon>Neoptera</taxon>
        <taxon>Endopterygota</taxon>
        <taxon>Diptera</taxon>
        <taxon>Brachycera</taxon>
        <taxon>Muscomorpha</taxon>
        <taxon>Ephydroidea</taxon>
        <taxon>Drosophilidae</taxon>
        <taxon>Drosophila</taxon>
    </lineage>
</organism>
<gene>
    <name evidence="2" type="primary">Dmoj\GI18404</name>
    <name evidence="2" type="ORF">Dmoj_GI18404</name>
</gene>
<dbReference type="SMR" id="B4KUC9"/>
<reference evidence="2 3" key="1">
    <citation type="journal article" date="2007" name="Nature">
        <title>Evolution of genes and genomes on the Drosophila phylogeny.</title>
        <authorList>
            <consortium name="Drosophila 12 Genomes Consortium"/>
            <person name="Clark A.G."/>
            <person name="Eisen M.B."/>
            <person name="Smith D.R."/>
            <person name="Bergman C.M."/>
            <person name="Oliver B."/>
            <person name="Markow T.A."/>
            <person name="Kaufman T.C."/>
            <person name="Kellis M."/>
            <person name="Gelbart W."/>
            <person name="Iyer V.N."/>
            <person name="Pollard D.A."/>
            <person name="Sackton T.B."/>
            <person name="Larracuente A.M."/>
            <person name="Singh N.D."/>
            <person name="Abad J.P."/>
            <person name="Abt D.N."/>
            <person name="Adryan B."/>
            <person name="Aguade M."/>
            <person name="Akashi H."/>
            <person name="Anderson W.W."/>
            <person name="Aquadro C.F."/>
            <person name="Ardell D.H."/>
            <person name="Arguello R."/>
            <person name="Artieri C.G."/>
            <person name="Barbash D.A."/>
            <person name="Barker D."/>
            <person name="Barsanti P."/>
            <person name="Batterham P."/>
            <person name="Batzoglou S."/>
            <person name="Begun D."/>
            <person name="Bhutkar A."/>
            <person name="Blanco E."/>
            <person name="Bosak S.A."/>
            <person name="Bradley R.K."/>
            <person name="Brand A.D."/>
            <person name="Brent M.R."/>
            <person name="Brooks A.N."/>
            <person name="Brown R.H."/>
            <person name="Butlin R.K."/>
            <person name="Caggese C."/>
            <person name="Calvi B.R."/>
            <person name="Bernardo de Carvalho A."/>
            <person name="Caspi A."/>
            <person name="Castrezana S."/>
            <person name="Celniker S.E."/>
            <person name="Chang J.L."/>
            <person name="Chapple C."/>
            <person name="Chatterji S."/>
            <person name="Chinwalla A."/>
            <person name="Civetta A."/>
            <person name="Clifton S.W."/>
            <person name="Comeron J.M."/>
            <person name="Costello J.C."/>
            <person name="Coyne J.A."/>
            <person name="Daub J."/>
            <person name="David R.G."/>
            <person name="Delcher A.L."/>
            <person name="Delehaunty K."/>
            <person name="Do C.B."/>
            <person name="Ebling H."/>
            <person name="Edwards K."/>
            <person name="Eickbush T."/>
            <person name="Evans J.D."/>
            <person name="Filipski A."/>
            <person name="Findeiss S."/>
            <person name="Freyhult E."/>
            <person name="Fulton L."/>
            <person name="Fulton R."/>
            <person name="Garcia A.C."/>
            <person name="Gardiner A."/>
            <person name="Garfield D.A."/>
            <person name="Garvin B.E."/>
            <person name="Gibson G."/>
            <person name="Gilbert D."/>
            <person name="Gnerre S."/>
            <person name="Godfrey J."/>
            <person name="Good R."/>
            <person name="Gotea V."/>
            <person name="Gravely B."/>
            <person name="Greenberg A.J."/>
            <person name="Griffiths-Jones S."/>
            <person name="Gross S."/>
            <person name="Guigo R."/>
            <person name="Gustafson E.A."/>
            <person name="Haerty W."/>
            <person name="Hahn M.W."/>
            <person name="Halligan D.L."/>
            <person name="Halpern A.L."/>
            <person name="Halter G.M."/>
            <person name="Han M.V."/>
            <person name="Heger A."/>
            <person name="Hillier L."/>
            <person name="Hinrichs A.S."/>
            <person name="Holmes I."/>
            <person name="Hoskins R.A."/>
            <person name="Hubisz M.J."/>
            <person name="Hultmark D."/>
            <person name="Huntley M.A."/>
            <person name="Jaffe D.B."/>
            <person name="Jagadeeshan S."/>
            <person name="Jeck W.R."/>
            <person name="Johnson J."/>
            <person name="Jones C.D."/>
            <person name="Jordan W.C."/>
            <person name="Karpen G.H."/>
            <person name="Kataoka E."/>
            <person name="Keightley P.D."/>
            <person name="Kheradpour P."/>
            <person name="Kirkness E.F."/>
            <person name="Koerich L.B."/>
            <person name="Kristiansen K."/>
            <person name="Kudrna D."/>
            <person name="Kulathinal R.J."/>
            <person name="Kumar S."/>
            <person name="Kwok R."/>
            <person name="Lander E."/>
            <person name="Langley C.H."/>
            <person name="Lapoint R."/>
            <person name="Lazzaro B.P."/>
            <person name="Lee S.J."/>
            <person name="Levesque L."/>
            <person name="Li R."/>
            <person name="Lin C.F."/>
            <person name="Lin M.F."/>
            <person name="Lindblad-Toh K."/>
            <person name="Llopart A."/>
            <person name="Long M."/>
            <person name="Low L."/>
            <person name="Lozovsky E."/>
            <person name="Lu J."/>
            <person name="Luo M."/>
            <person name="Machado C.A."/>
            <person name="Makalowski W."/>
            <person name="Marzo M."/>
            <person name="Matsuda M."/>
            <person name="Matzkin L."/>
            <person name="McAllister B."/>
            <person name="McBride C.S."/>
            <person name="McKernan B."/>
            <person name="McKernan K."/>
            <person name="Mendez-Lago M."/>
            <person name="Minx P."/>
            <person name="Mollenhauer M.U."/>
            <person name="Montooth K."/>
            <person name="Mount S.M."/>
            <person name="Mu X."/>
            <person name="Myers E."/>
            <person name="Negre B."/>
            <person name="Newfeld S."/>
            <person name="Nielsen R."/>
            <person name="Noor M.A."/>
            <person name="O'Grady P."/>
            <person name="Pachter L."/>
            <person name="Papaceit M."/>
            <person name="Parisi M.J."/>
            <person name="Parisi M."/>
            <person name="Parts L."/>
            <person name="Pedersen J.S."/>
            <person name="Pesole G."/>
            <person name="Phillippy A.M."/>
            <person name="Ponting C.P."/>
            <person name="Pop M."/>
            <person name="Porcelli D."/>
            <person name="Powell J.R."/>
            <person name="Prohaska S."/>
            <person name="Pruitt K."/>
            <person name="Puig M."/>
            <person name="Quesneville H."/>
            <person name="Ram K.R."/>
            <person name="Rand D."/>
            <person name="Rasmussen M.D."/>
            <person name="Reed L.K."/>
            <person name="Reenan R."/>
            <person name="Reily A."/>
            <person name="Remington K.A."/>
            <person name="Rieger T.T."/>
            <person name="Ritchie M.G."/>
            <person name="Robin C."/>
            <person name="Rogers Y.H."/>
            <person name="Rohde C."/>
            <person name="Rozas J."/>
            <person name="Rubenfield M.J."/>
            <person name="Ruiz A."/>
            <person name="Russo S."/>
            <person name="Salzberg S.L."/>
            <person name="Sanchez-Gracia A."/>
            <person name="Saranga D.J."/>
            <person name="Sato H."/>
            <person name="Schaeffer S.W."/>
            <person name="Schatz M.C."/>
            <person name="Schlenke T."/>
            <person name="Schwartz R."/>
            <person name="Segarra C."/>
            <person name="Singh R.S."/>
            <person name="Sirot L."/>
            <person name="Sirota M."/>
            <person name="Sisneros N.B."/>
            <person name="Smith C.D."/>
            <person name="Smith T.F."/>
            <person name="Spieth J."/>
            <person name="Stage D.E."/>
            <person name="Stark A."/>
            <person name="Stephan W."/>
            <person name="Strausberg R.L."/>
            <person name="Strempel S."/>
            <person name="Sturgill D."/>
            <person name="Sutton G."/>
            <person name="Sutton G.G."/>
            <person name="Tao W."/>
            <person name="Teichmann S."/>
            <person name="Tobari Y.N."/>
            <person name="Tomimura Y."/>
            <person name="Tsolas J.M."/>
            <person name="Valente V.L."/>
            <person name="Venter E."/>
            <person name="Venter J.C."/>
            <person name="Vicario S."/>
            <person name="Vieira F.G."/>
            <person name="Vilella A.J."/>
            <person name="Villasante A."/>
            <person name="Walenz B."/>
            <person name="Wang J."/>
            <person name="Wasserman M."/>
            <person name="Watts T."/>
            <person name="Wilson D."/>
            <person name="Wilson R.K."/>
            <person name="Wing R.A."/>
            <person name="Wolfner M.F."/>
            <person name="Wong A."/>
            <person name="Wong G.K."/>
            <person name="Wu C.I."/>
            <person name="Wu G."/>
            <person name="Yamamoto D."/>
            <person name="Yang H.P."/>
            <person name="Yang S.P."/>
            <person name="Yorke J.A."/>
            <person name="Yoshida K."/>
            <person name="Zdobnov E."/>
            <person name="Zhang P."/>
            <person name="Zhang Y."/>
            <person name="Zimin A.V."/>
            <person name="Baldwin J."/>
            <person name="Abdouelleil A."/>
            <person name="Abdulkadir J."/>
            <person name="Abebe A."/>
            <person name="Abera B."/>
            <person name="Abreu J."/>
            <person name="Acer S.C."/>
            <person name="Aftuck L."/>
            <person name="Alexander A."/>
            <person name="An P."/>
            <person name="Anderson E."/>
            <person name="Anderson S."/>
            <person name="Arachi H."/>
            <person name="Azer M."/>
            <person name="Bachantsang P."/>
            <person name="Barry A."/>
            <person name="Bayul T."/>
            <person name="Berlin A."/>
            <person name="Bessette D."/>
            <person name="Bloom T."/>
            <person name="Blye J."/>
            <person name="Boguslavskiy L."/>
            <person name="Bonnet C."/>
            <person name="Boukhgalter B."/>
            <person name="Bourzgui I."/>
            <person name="Brown A."/>
            <person name="Cahill P."/>
            <person name="Channer S."/>
            <person name="Cheshatsang Y."/>
            <person name="Chuda L."/>
            <person name="Citroen M."/>
            <person name="Collymore A."/>
            <person name="Cooke P."/>
            <person name="Costello M."/>
            <person name="D'Aco K."/>
            <person name="Daza R."/>
            <person name="De Haan G."/>
            <person name="DeGray S."/>
            <person name="DeMaso C."/>
            <person name="Dhargay N."/>
            <person name="Dooley K."/>
            <person name="Dooley E."/>
            <person name="Doricent M."/>
            <person name="Dorje P."/>
            <person name="Dorjee K."/>
            <person name="Dupes A."/>
            <person name="Elong R."/>
            <person name="Falk J."/>
            <person name="Farina A."/>
            <person name="Faro S."/>
            <person name="Ferguson D."/>
            <person name="Fisher S."/>
            <person name="Foley C.D."/>
            <person name="Franke A."/>
            <person name="Friedrich D."/>
            <person name="Gadbois L."/>
            <person name="Gearin G."/>
            <person name="Gearin C.R."/>
            <person name="Giannoukos G."/>
            <person name="Goode T."/>
            <person name="Graham J."/>
            <person name="Grandbois E."/>
            <person name="Grewal S."/>
            <person name="Gyaltsen K."/>
            <person name="Hafez N."/>
            <person name="Hagos B."/>
            <person name="Hall J."/>
            <person name="Henson C."/>
            <person name="Hollinger A."/>
            <person name="Honan T."/>
            <person name="Huard M.D."/>
            <person name="Hughes L."/>
            <person name="Hurhula B."/>
            <person name="Husby M.E."/>
            <person name="Kamat A."/>
            <person name="Kanga B."/>
            <person name="Kashin S."/>
            <person name="Khazanovich D."/>
            <person name="Kisner P."/>
            <person name="Lance K."/>
            <person name="Lara M."/>
            <person name="Lee W."/>
            <person name="Lennon N."/>
            <person name="Letendre F."/>
            <person name="LeVine R."/>
            <person name="Lipovsky A."/>
            <person name="Liu X."/>
            <person name="Liu J."/>
            <person name="Liu S."/>
            <person name="Lokyitsang T."/>
            <person name="Lokyitsang Y."/>
            <person name="Lubonja R."/>
            <person name="Lui A."/>
            <person name="MacDonald P."/>
            <person name="Magnisalis V."/>
            <person name="Maru K."/>
            <person name="Matthews C."/>
            <person name="McCusker W."/>
            <person name="McDonough S."/>
            <person name="Mehta T."/>
            <person name="Meldrim J."/>
            <person name="Meneus L."/>
            <person name="Mihai O."/>
            <person name="Mihalev A."/>
            <person name="Mihova T."/>
            <person name="Mittelman R."/>
            <person name="Mlenga V."/>
            <person name="Montmayeur A."/>
            <person name="Mulrain L."/>
            <person name="Navidi A."/>
            <person name="Naylor J."/>
            <person name="Negash T."/>
            <person name="Nguyen T."/>
            <person name="Nguyen N."/>
            <person name="Nicol R."/>
            <person name="Norbu C."/>
            <person name="Norbu N."/>
            <person name="Novod N."/>
            <person name="O'Neill B."/>
            <person name="Osman S."/>
            <person name="Markiewicz E."/>
            <person name="Oyono O.L."/>
            <person name="Patti C."/>
            <person name="Phunkhang P."/>
            <person name="Pierre F."/>
            <person name="Priest M."/>
            <person name="Raghuraman S."/>
            <person name="Rege F."/>
            <person name="Reyes R."/>
            <person name="Rise C."/>
            <person name="Rogov P."/>
            <person name="Ross K."/>
            <person name="Ryan E."/>
            <person name="Settipalli S."/>
            <person name="Shea T."/>
            <person name="Sherpa N."/>
            <person name="Shi L."/>
            <person name="Shih D."/>
            <person name="Sparrow T."/>
            <person name="Spaulding J."/>
            <person name="Stalker J."/>
            <person name="Stange-Thomann N."/>
            <person name="Stavropoulos S."/>
            <person name="Stone C."/>
            <person name="Strader C."/>
            <person name="Tesfaye S."/>
            <person name="Thomson T."/>
            <person name="Thoulutsang Y."/>
            <person name="Thoulutsang D."/>
            <person name="Topham K."/>
            <person name="Topping I."/>
            <person name="Tsamla T."/>
            <person name="Vassiliev H."/>
            <person name="Vo A."/>
            <person name="Wangchuk T."/>
            <person name="Wangdi T."/>
            <person name="Weiand M."/>
            <person name="Wilkinson J."/>
            <person name="Wilson A."/>
            <person name="Yadav S."/>
            <person name="Young G."/>
            <person name="Yu Q."/>
            <person name="Zembek L."/>
            <person name="Zhong D."/>
            <person name="Zimmer A."/>
            <person name="Zwirko Z."/>
            <person name="Jaffe D.B."/>
            <person name="Alvarez P."/>
            <person name="Brockman W."/>
            <person name="Butler J."/>
            <person name="Chin C."/>
            <person name="Gnerre S."/>
            <person name="Grabherr M."/>
            <person name="Kleber M."/>
            <person name="Mauceli E."/>
            <person name="MacCallum I."/>
        </authorList>
    </citation>
    <scope>NUCLEOTIDE SEQUENCE [LARGE SCALE GENOMIC DNA]</scope>
    <source>
        <strain evidence="3">Tucson 15081-1352.22</strain>
    </source>
</reference>
<feature type="transmembrane region" description="Helical" evidence="1">
    <location>
        <begin position="193"/>
        <end position="215"/>
    </location>
</feature>